<reference evidence="2" key="1">
    <citation type="journal article" date="2015" name="Genom Data">
        <title>Genome sequences of six Phytophthora species associated with forests in New Zealand.</title>
        <authorList>
            <person name="Studholme D.J."/>
            <person name="McDougal R.L."/>
            <person name="Sambles C."/>
            <person name="Hansen E."/>
            <person name="Hardy G."/>
            <person name="Grant M."/>
            <person name="Ganley R.J."/>
            <person name="Williams N.M."/>
        </authorList>
    </citation>
    <scope>NUCLEOTIDE SEQUENCE</scope>
    <source>
        <strain evidence="2">NZFS 2646</strain>
        <strain evidence="3">NZFS 3630</strain>
    </source>
</reference>
<gene>
    <name evidence="4" type="ORF">BBI17_000407</name>
    <name evidence="5" type="ORF">BBO99_00000410</name>
    <name evidence="2" type="ORF">JM16_000461</name>
    <name evidence="3" type="ORF">JM18_000509</name>
</gene>
<evidence type="ECO:0000313" key="7">
    <source>
        <dbReference type="Proteomes" id="UP000285883"/>
    </source>
</evidence>
<evidence type="ECO:0000313" key="6">
    <source>
        <dbReference type="Proteomes" id="UP000285624"/>
    </source>
</evidence>
<dbReference type="EMBL" id="JPWU03000004">
    <property type="protein sequence ID" value="KAG2533293.1"/>
    <property type="molecule type" value="Genomic_DNA"/>
</dbReference>
<dbReference type="Proteomes" id="UP000792063">
    <property type="component" value="Unassembled WGS sequence"/>
</dbReference>
<comment type="caution">
    <text evidence="5">The sequence shown here is derived from an EMBL/GenBank/DDBJ whole genome shotgun (WGS) entry which is preliminary data.</text>
</comment>
<dbReference type="EMBL" id="JPWV03000005">
    <property type="protein sequence ID" value="KAG2532238.1"/>
    <property type="molecule type" value="Genomic_DNA"/>
</dbReference>
<proteinExistence type="predicted"/>
<dbReference type="Proteomes" id="UP000285883">
    <property type="component" value="Unassembled WGS sequence"/>
</dbReference>
<keyword evidence="1" id="KW-0812">Transmembrane</keyword>
<organism evidence="5 6">
    <name type="scientific">Phytophthora kernoviae</name>
    <dbReference type="NCBI Taxonomy" id="325452"/>
    <lineage>
        <taxon>Eukaryota</taxon>
        <taxon>Sar</taxon>
        <taxon>Stramenopiles</taxon>
        <taxon>Oomycota</taxon>
        <taxon>Peronosporomycetes</taxon>
        <taxon>Peronosporales</taxon>
        <taxon>Peronosporaceae</taxon>
        <taxon>Phytophthora</taxon>
    </lineage>
</organism>
<feature type="transmembrane region" description="Helical" evidence="1">
    <location>
        <begin position="48"/>
        <end position="70"/>
    </location>
</feature>
<accession>A0A3R7KZ28</accession>
<evidence type="ECO:0000313" key="4">
    <source>
        <dbReference type="EMBL" id="RLN14573.1"/>
    </source>
</evidence>
<keyword evidence="1" id="KW-1133">Transmembrane helix</keyword>
<evidence type="ECO:0000256" key="1">
    <source>
        <dbReference type="SAM" id="Phobius"/>
    </source>
</evidence>
<dbReference type="EMBL" id="MBDN02000006">
    <property type="protein sequence ID" value="RLN85652.1"/>
    <property type="molecule type" value="Genomic_DNA"/>
</dbReference>
<protein>
    <submittedName>
        <fullName evidence="5">Uncharacterized protein</fullName>
    </submittedName>
</protein>
<feature type="transmembrane region" description="Helical" evidence="1">
    <location>
        <begin position="101"/>
        <end position="121"/>
    </location>
</feature>
<dbReference type="EMBL" id="MAYM02001578">
    <property type="protein sequence ID" value="RLN14573.1"/>
    <property type="molecule type" value="Genomic_DNA"/>
</dbReference>
<reference evidence="6 7" key="2">
    <citation type="submission" date="2018-07" db="EMBL/GenBank/DDBJ databases">
        <title>Genome sequencing of oomycete isolates from Chile give support for New Zealand origin for Phytophthora kernoviae and make available the first Nothophytophthora sp. genome.</title>
        <authorList>
            <person name="Studholme D.J."/>
            <person name="Sanfuentes E."/>
            <person name="Panda P."/>
            <person name="Hill R."/>
            <person name="Sambles C."/>
            <person name="Grant M."/>
            <person name="Williams N.M."/>
            <person name="Mcdougal R.L."/>
        </authorList>
    </citation>
    <scope>NUCLEOTIDE SEQUENCE [LARGE SCALE GENOMIC DNA]</scope>
    <source>
        <strain evidence="4">Chile2</strain>
        <strain evidence="5">Chile4</strain>
    </source>
</reference>
<dbReference type="Proteomes" id="UP000285624">
    <property type="component" value="Unassembled WGS sequence"/>
</dbReference>
<feature type="transmembrane region" description="Helical" evidence="1">
    <location>
        <begin position="14"/>
        <end position="36"/>
    </location>
</feature>
<evidence type="ECO:0000313" key="5">
    <source>
        <dbReference type="EMBL" id="RLN85652.1"/>
    </source>
</evidence>
<dbReference type="Proteomes" id="UP000785171">
    <property type="component" value="Unassembled WGS sequence"/>
</dbReference>
<evidence type="ECO:0000313" key="2">
    <source>
        <dbReference type="EMBL" id="KAG2532238.1"/>
    </source>
</evidence>
<keyword evidence="6" id="KW-1185">Reference proteome</keyword>
<reference evidence="2" key="3">
    <citation type="submission" date="2020-06" db="EMBL/GenBank/DDBJ databases">
        <authorList>
            <person name="Studholme D.J."/>
        </authorList>
    </citation>
    <scope>NUCLEOTIDE SEQUENCE</scope>
    <source>
        <strain evidence="2">NZFS 2646</strain>
        <strain evidence="3">NZFS 3630</strain>
    </source>
</reference>
<keyword evidence="1" id="KW-0472">Membrane</keyword>
<dbReference type="AlphaFoldDB" id="A0A3R7KZ28"/>
<evidence type="ECO:0000313" key="3">
    <source>
        <dbReference type="EMBL" id="KAG2533293.1"/>
    </source>
</evidence>
<name>A0A3R7KZ28_9STRA</name>
<sequence length="138" mass="15354">MRKSLESRISLDVIGARFTVCFGLLISIISIVLLALGDFSESRGISFIAGYSRIGFGGYGFYINAFQFVLHLPLEGQGLISSFLPGFFNFSCYLGRKDLWFFDWISTINAFIGGAIPNIIYKNNDGDDGTDDLYVNYV</sequence>